<evidence type="ECO:0000313" key="2">
    <source>
        <dbReference type="Proteomes" id="UP000515808"/>
    </source>
</evidence>
<proteinExistence type="predicted"/>
<dbReference type="Proteomes" id="UP000515808">
    <property type="component" value="Chromosome"/>
</dbReference>
<dbReference type="SUPFAM" id="SSF52833">
    <property type="entry name" value="Thioredoxin-like"/>
    <property type="match status" value="1"/>
</dbReference>
<organism evidence="1 2">
    <name type="scientific">Polaribacter pectinis</name>
    <dbReference type="NCBI Taxonomy" id="2738844"/>
    <lineage>
        <taxon>Bacteria</taxon>
        <taxon>Pseudomonadati</taxon>
        <taxon>Bacteroidota</taxon>
        <taxon>Flavobacteriia</taxon>
        <taxon>Flavobacteriales</taxon>
        <taxon>Flavobacteriaceae</taxon>
    </lineage>
</organism>
<gene>
    <name evidence="1" type="ORF">H9W90_09395</name>
</gene>
<dbReference type="InterPro" id="IPR036249">
    <property type="entry name" value="Thioredoxin-like_sf"/>
</dbReference>
<dbReference type="EMBL" id="CP060695">
    <property type="protein sequence ID" value="QNM84417.1"/>
    <property type="molecule type" value="Genomic_DNA"/>
</dbReference>
<name>A0A7G9L718_9FLAO</name>
<reference evidence="1 2" key="1">
    <citation type="submission" date="2020-08" db="EMBL/GenBank/DDBJ databases">
        <title>Polaribacter sp. L12M9 isolated from gut of the Korean scallop.</title>
        <authorList>
            <person name="Jeong Y.S."/>
        </authorList>
    </citation>
    <scope>NUCLEOTIDE SEQUENCE [LARGE SCALE GENOMIC DNA]</scope>
    <source>
        <strain evidence="1 2">L12M9</strain>
    </source>
</reference>
<dbReference type="KEGG" id="ppec:H9W90_09395"/>
<keyword evidence="2" id="KW-1185">Reference proteome</keyword>
<sequence>MDTIPKIKLYGAERCHKTHYYQTLLNNIGLSFEFLDVEANKENAEELLGLYKSRKLNFPTITIGKKKFRNPNEEELTKWLNKLVFDK</sequence>
<protein>
    <submittedName>
        <fullName evidence="1">Glutaredoxin family protein</fullName>
    </submittedName>
</protein>
<accession>A0A7G9L718</accession>
<dbReference type="Gene3D" id="3.40.30.10">
    <property type="entry name" value="Glutaredoxin"/>
    <property type="match status" value="1"/>
</dbReference>
<dbReference type="RefSeq" id="WP_187481359.1">
    <property type="nucleotide sequence ID" value="NZ_CP060695.1"/>
</dbReference>
<dbReference type="AlphaFoldDB" id="A0A7G9L718"/>
<evidence type="ECO:0000313" key="1">
    <source>
        <dbReference type="EMBL" id="QNM84417.1"/>
    </source>
</evidence>